<accession>A0A367GRK2</accession>
<keyword evidence="3" id="KW-1185">Reference proteome</keyword>
<dbReference type="GO" id="GO:0016740">
    <property type="term" value="F:transferase activity"/>
    <property type="evidence" value="ECO:0007669"/>
    <property type="project" value="UniProtKB-KW"/>
</dbReference>
<dbReference type="InterPro" id="IPR009288">
    <property type="entry name" value="AIG2-like_dom"/>
</dbReference>
<sequence length="137" mass="15723">MNVTPALLFVYGTLLSTDNYFGKYLNAHSRFLKRGKFPGRLYNIGNYPGAVYESDSSTYVQGAVYELVNPDEVFDQLDEYEGISRENPEPHEYRRDLITIETDAESLTCWVYLYNWPVNENAVIPSGDYLKIKGNNC</sequence>
<dbReference type="AlphaFoldDB" id="A0A367GRK2"/>
<keyword evidence="2" id="KW-0808">Transferase</keyword>
<dbReference type="Pfam" id="PF06094">
    <property type="entry name" value="GGACT"/>
    <property type="match status" value="1"/>
</dbReference>
<feature type="domain" description="Gamma-glutamylcyclotransferase AIG2-like" evidence="1">
    <location>
        <begin position="8"/>
        <end position="130"/>
    </location>
</feature>
<dbReference type="RefSeq" id="WP_114004129.1">
    <property type="nucleotide sequence ID" value="NZ_QGDC01000002.1"/>
</dbReference>
<dbReference type="OrthoDB" id="482277at2"/>
<dbReference type="InterPro" id="IPR013024">
    <property type="entry name" value="GGCT-like"/>
</dbReference>
<protein>
    <submittedName>
        <fullName evidence="2">Gamma-glutamylcyclotransferase</fullName>
    </submittedName>
</protein>
<evidence type="ECO:0000259" key="1">
    <source>
        <dbReference type="Pfam" id="PF06094"/>
    </source>
</evidence>
<dbReference type="InterPro" id="IPR036568">
    <property type="entry name" value="GGCT-like_sf"/>
</dbReference>
<evidence type="ECO:0000313" key="3">
    <source>
        <dbReference type="Proteomes" id="UP000253209"/>
    </source>
</evidence>
<dbReference type="Proteomes" id="UP000253209">
    <property type="component" value="Unassembled WGS sequence"/>
</dbReference>
<dbReference type="CDD" id="cd06661">
    <property type="entry name" value="GGCT_like"/>
    <property type="match status" value="1"/>
</dbReference>
<reference evidence="2 3" key="1">
    <citation type="submission" date="2018-05" db="EMBL/GenBank/DDBJ databases">
        <title>Mucilaginibacter hurinus sp. nov., isolated from briquette warehouse soil.</title>
        <authorList>
            <person name="Choi L."/>
        </authorList>
    </citation>
    <scope>NUCLEOTIDE SEQUENCE [LARGE SCALE GENOMIC DNA]</scope>
    <source>
        <strain evidence="2 3">ZR32</strain>
    </source>
</reference>
<gene>
    <name evidence="2" type="ORF">DJ568_04935</name>
</gene>
<organism evidence="2 3">
    <name type="scientific">Mucilaginibacter hurinus</name>
    <dbReference type="NCBI Taxonomy" id="2201324"/>
    <lineage>
        <taxon>Bacteria</taxon>
        <taxon>Pseudomonadati</taxon>
        <taxon>Bacteroidota</taxon>
        <taxon>Sphingobacteriia</taxon>
        <taxon>Sphingobacteriales</taxon>
        <taxon>Sphingobacteriaceae</taxon>
        <taxon>Mucilaginibacter</taxon>
    </lineage>
</organism>
<dbReference type="SUPFAM" id="SSF110857">
    <property type="entry name" value="Gamma-glutamyl cyclotransferase-like"/>
    <property type="match status" value="1"/>
</dbReference>
<proteinExistence type="predicted"/>
<evidence type="ECO:0000313" key="2">
    <source>
        <dbReference type="EMBL" id="RCH56092.1"/>
    </source>
</evidence>
<dbReference type="Gene3D" id="3.10.490.10">
    <property type="entry name" value="Gamma-glutamyl cyclotransferase-like"/>
    <property type="match status" value="1"/>
</dbReference>
<dbReference type="EMBL" id="QGDC01000002">
    <property type="protein sequence ID" value="RCH56092.1"/>
    <property type="molecule type" value="Genomic_DNA"/>
</dbReference>
<name>A0A367GRK2_9SPHI</name>
<comment type="caution">
    <text evidence="2">The sequence shown here is derived from an EMBL/GenBank/DDBJ whole genome shotgun (WGS) entry which is preliminary data.</text>
</comment>